<evidence type="ECO:0000259" key="2">
    <source>
        <dbReference type="Pfam" id="PF07584"/>
    </source>
</evidence>
<dbReference type="Proteomes" id="UP000038011">
    <property type="component" value="Unassembled WGS sequence"/>
</dbReference>
<feature type="domain" description="Aerotolerance regulator N-terminal" evidence="2">
    <location>
        <begin position="6"/>
        <end position="80"/>
    </location>
</feature>
<dbReference type="EMBL" id="JXMU01000020">
    <property type="protein sequence ID" value="KPB00465.1"/>
    <property type="molecule type" value="Genomic_DNA"/>
</dbReference>
<dbReference type="NCBIfam" id="TIGR02226">
    <property type="entry name" value="two_anch"/>
    <property type="match status" value="1"/>
</dbReference>
<gene>
    <name evidence="4" type="ORF">SU32_13290</name>
</gene>
<feature type="transmembrane region" description="Helical" evidence="1">
    <location>
        <begin position="659"/>
        <end position="676"/>
    </location>
</feature>
<accession>A0A0N0E6V9</accession>
<organism evidence="4 5">
    <name type="scientific">Ahrensia marina</name>
    <dbReference type="NCBI Taxonomy" id="1514904"/>
    <lineage>
        <taxon>Bacteria</taxon>
        <taxon>Pseudomonadati</taxon>
        <taxon>Pseudomonadota</taxon>
        <taxon>Alphaproteobacteria</taxon>
        <taxon>Hyphomicrobiales</taxon>
        <taxon>Ahrensiaceae</taxon>
        <taxon>Ahrensia</taxon>
    </lineage>
</organism>
<dbReference type="Pfam" id="PF07584">
    <property type="entry name" value="BatA"/>
    <property type="match status" value="1"/>
</dbReference>
<dbReference type="PATRIC" id="fig|1514904.3.peg.1789"/>
<dbReference type="Pfam" id="PF13709">
    <property type="entry name" value="DUF4159"/>
    <property type="match status" value="1"/>
</dbReference>
<keyword evidence="1" id="KW-0472">Membrane</keyword>
<dbReference type="InterPro" id="IPR025297">
    <property type="entry name" value="DUF4159"/>
</dbReference>
<feature type="transmembrane region" description="Helical" evidence="1">
    <location>
        <begin position="60"/>
        <end position="78"/>
    </location>
</feature>
<keyword evidence="1" id="KW-1133">Transmembrane helix</keyword>
<evidence type="ECO:0000259" key="3">
    <source>
        <dbReference type="Pfam" id="PF13709"/>
    </source>
</evidence>
<dbReference type="STRING" id="1514904.SU32_13290"/>
<dbReference type="CDD" id="cd03143">
    <property type="entry name" value="A4_beta-galactosidase_middle_domain"/>
    <property type="match status" value="1"/>
</dbReference>
<proteinExistence type="predicted"/>
<evidence type="ECO:0000313" key="5">
    <source>
        <dbReference type="Proteomes" id="UP000038011"/>
    </source>
</evidence>
<dbReference type="OrthoDB" id="9773014at2"/>
<dbReference type="PANTHER" id="PTHR37464:SF1">
    <property type="entry name" value="BLL2463 PROTEIN"/>
    <property type="match status" value="1"/>
</dbReference>
<reference evidence="4 5" key="1">
    <citation type="submission" date="2015-01" db="EMBL/GenBank/DDBJ databases">
        <title>Ahrensia donghaiensis sp. nov., a novel dimethylsulphoniopropionate-cleavage bacterium isolated from seawater and emended descriptions of the genus Ahrensia and Ahrensia kielensis.</title>
        <authorList>
            <person name="Liu J."/>
        </authorList>
    </citation>
    <scope>NUCLEOTIDE SEQUENCE [LARGE SCALE GENOMIC DNA]</scope>
    <source>
        <strain evidence="4 5">LZD062</strain>
    </source>
</reference>
<evidence type="ECO:0000313" key="4">
    <source>
        <dbReference type="EMBL" id="KPB00465.1"/>
    </source>
</evidence>
<dbReference type="InterPro" id="IPR029062">
    <property type="entry name" value="Class_I_gatase-like"/>
</dbReference>
<dbReference type="InterPro" id="IPR024163">
    <property type="entry name" value="Aerotolerance_reg_N"/>
</dbReference>
<evidence type="ECO:0000256" key="1">
    <source>
        <dbReference type="SAM" id="Phobius"/>
    </source>
</evidence>
<feature type="transmembrane region" description="Helical" evidence="1">
    <location>
        <begin position="626"/>
        <end position="647"/>
    </location>
</feature>
<comment type="caution">
    <text evidence="4">The sequence shown here is derived from an EMBL/GenBank/DDBJ whole genome shotgun (WGS) entry which is preliminary data.</text>
</comment>
<keyword evidence="5" id="KW-1185">Reference proteome</keyword>
<feature type="transmembrane region" description="Helical" evidence="1">
    <location>
        <begin position="6"/>
        <end position="27"/>
    </location>
</feature>
<feature type="domain" description="DUF4159" evidence="3">
    <location>
        <begin position="699"/>
        <end position="914"/>
    </location>
</feature>
<sequence>MFGLPLAFAVPAVLFGLIALPVIWWLLRLTPPKPESEVFPPLRILQKLVKREETPSKSPWWLTLLRLLLAALVIFALARPLLNPQTEIALEDGPLLIMVDNSWASASDWSARQRTGAALIQSAGERGVPVAISPSVSPPNATITLVDAATAAASFATLEPVAAEPNRAQALNRLSEAASGSENATLAILSDGLAQGEQDSALDFNSNAVAKTLLFNGEITQLAAVSDAQNRTDALEATVIRSQNSQLADEINVNAIDEKGRLLGTATAYFEDGANEAVAAFEVPFELRNDMATLRVENQANAAATYLLDENNRRRRFALFSGLAGDEAQPLLSPLYYIERAIQPYADIVRPRTNDLSVDVPEILEQGPAVIVMADIGVLPNVVEDQVENWIEAGGTLVRFAGPRLAASAEVDPFLPVSLRSGERDLGGALTWTEPQVVAPFSATGPFAELDAPRDVTVNRQLLANPDAQLAEKTWASLQDGTPLVTGERRGQGTIVLFHVTAEATWSNLPISGSFVDMLRRIADISANTGASEIAAQSTASETLAPLRIVRSDGELISPPAFVKPRDTGNSAVTNYENPAGLYGTQDAFSALNILSSGAALTPFVMPQTEATVETLPYAVAEQTDLSGWLFALAFLLLIIDTLAMLWINGRFKRSYKTASASAAVLIAITVSGLIPDPAVAQDAKPGDELLIENLDATRIGYVLTGRQDTDKITKAGISGISRYLESRTAFEPSDPVGLDIETDALAIYPLIYFPIDANADMPSDTAIARLDAYMQSGGTILFDTRDQIGGSFNAGQSPENQRLRDIMRNLNVPPLEPVPADHVLTKSFYILDTFPGIYDGSPLWVQASTDEEGIDRPVRRGDGVSPVLITGNDLAGAWALDEAGKPLLPIASGNPLQRIYAFRTGVNIMMYMLTGNYKADQVHIPALLERLGQ</sequence>
<dbReference type="PANTHER" id="PTHR37464">
    <property type="entry name" value="BLL2463 PROTEIN"/>
    <property type="match status" value="1"/>
</dbReference>
<keyword evidence="1" id="KW-0812">Transmembrane</keyword>
<name>A0A0N0E6V9_9HYPH</name>
<dbReference type="SUPFAM" id="SSF52317">
    <property type="entry name" value="Class I glutamine amidotransferase-like"/>
    <property type="match status" value="1"/>
</dbReference>
<dbReference type="AlphaFoldDB" id="A0A0N0E6V9"/>
<protein>
    <submittedName>
        <fullName evidence="4">RNA-binding protein</fullName>
    </submittedName>
</protein>
<dbReference type="RefSeq" id="WP_053999866.1">
    <property type="nucleotide sequence ID" value="NZ_JXMU01000020.1"/>
</dbReference>
<dbReference type="InterPro" id="IPR011933">
    <property type="entry name" value="Double_TM_dom"/>
</dbReference>
<dbReference type="Gene3D" id="3.40.50.12140">
    <property type="entry name" value="Domain of unknown function DUF4159"/>
    <property type="match status" value="1"/>
</dbReference>